<keyword evidence="5" id="KW-0378">Hydrolase</keyword>
<dbReference type="InterPro" id="IPR001995">
    <property type="entry name" value="Peptidase_A2_cat"/>
</dbReference>
<keyword evidence="4" id="KW-0255">Endonuclease</keyword>
<dbReference type="SUPFAM" id="SSF50630">
    <property type="entry name" value="Acid proteases"/>
    <property type="match status" value="1"/>
</dbReference>
<proteinExistence type="predicted"/>
<evidence type="ECO:0000256" key="6">
    <source>
        <dbReference type="SAM" id="MobiDB-lite"/>
    </source>
</evidence>
<evidence type="ECO:0000256" key="2">
    <source>
        <dbReference type="ARBA" id="ARBA00022695"/>
    </source>
</evidence>
<gene>
    <name evidence="9" type="primary">LOC106169054</name>
</gene>
<keyword evidence="3" id="KW-0540">Nuclease</keyword>
<dbReference type="Proteomes" id="UP000085678">
    <property type="component" value="Unplaced"/>
</dbReference>
<dbReference type="GO" id="GO:0016779">
    <property type="term" value="F:nucleotidyltransferase activity"/>
    <property type="evidence" value="ECO:0007669"/>
    <property type="project" value="UniProtKB-KW"/>
</dbReference>
<dbReference type="OrthoDB" id="6160000at2759"/>
<evidence type="ECO:0000256" key="4">
    <source>
        <dbReference type="ARBA" id="ARBA00022759"/>
    </source>
</evidence>
<evidence type="ECO:0000256" key="3">
    <source>
        <dbReference type="ARBA" id="ARBA00022722"/>
    </source>
</evidence>
<organism evidence="8 9">
    <name type="scientific">Lingula anatina</name>
    <name type="common">Brachiopod</name>
    <name type="synonym">Lingula unguis</name>
    <dbReference type="NCBI Taxonomy" id="7574"/>
    <lineage>
        <taxon>Eukaryota</taxon>
        <taxon>Metazoa</taxon>
        <taxon>Spiralia</taxon>
        <taxon>Lophotrochozoa</taxon>
        <taxon>Brachiopoda</taxon>
        <taxon>Linguliformea</taxon>
        <taxon>Lingulata</taxon>
        <taxon>Lingulida</taxon>
        <taxon>Linguloidea</taxon>
        <taxon>Lingulidae</taxon>
        <taxon>Lingula</taxon>
    </lineage>
</organism>
<dbReference type="PANTHER" id="PTHR37984:SF5">
    <property type="entry name" value="PROTEIN NYNRIN-LIKE"/>
    <property type="match status" value="1"/>
</dbReference>
<dbReference type="GO" id="GO:0004190">
    <property type="term" value="F:aspartic-type endopeptidase activity"/>
    <property type="evidence" value="ECO:0007669"/>
    <property type="project" value="InterPro"/>
</dbReference>
<dbReference type="GeneID" id="106169054"/>
<evidence type="ECO:0000313" key="8">
    <source>
        <dbReference type="Proteomes" id="UP000085678"/>
    </source>
</evidence>
<dbReference type="InParanoid" id="A0A1S3J1U8"/>
<reference evidence="9" key="1">
    <citation type="submission" date="2025-08" db="UniProtKB">
        <authorList>
            <consortium name="RefSeq"/>
        </authorList>
    </citation>
    <scope>IDENTIFICATION</scope>
    <source>
        <tissue evidence="9">Gonads</tissue>
    </source>
</reference>
<dbReference type="InterPro" id="IPR050951">
    <property type="entry name" value="Retrovirus_Pol_polyprotein"/>
</dbReference>
<sequence length="447" mass="50304">MAKFHPPENLRFHAPNEWPEWRQRFIRYRQATKLDSEAGGIQVSALIYAMGKDAEHIFSTFKLSTADAMAENSEGEPEAENFDVVIAKFDEYFIPRRNIIHERARFRQRRQIPGESIETFYRNLVELSENCEFTNKEEEIRNAIVIGIADRDCSLKLQLKADLTLKTALEIVRSTELIKLQNSTNPSVANVSEVEKGNRQARGKPRGQNSQQRGQPRRCGQCNHILDRRHATCPAQNKKCNKCHRIGHFGVVCRSTRTFKSSASKQMGSVHEVIADDTDDVECFLGSLFTENSSNDSEWNVKLDMNGQSVDFKIDTGADTSVISKAMYESLKPSPTLSPTTVVLNSPGGKLTNIGKFVAKTKFKEKMYTFTVHVVRENVRNLLGRSACVDMGLVTRVLQADSVGTLKSDPVHIKLKDSAKPYSVSATRRVPAVAHKCTPNSKRHSQF</sequence>
<keyword evidence="1" id="KW-0808">Transferase</keyword>
<dbReference type="GO" id="GO:0004519">
    <property type="term" value="F:endonuclease activity"/>
    <property type="evidence" value="ECO:0007669"/>
    <property type="project" value="UniProtKB-KW"/>
</dbReference>
<dbReference type="Gene3D" id="2.40.70.10">
    <property type="entry name" value="Acid Proteases"/>
    <property type="match status" value="1"/>
</dbReference>
<dbReference type="PROSITE" id="PS50175">
    <property type="entry name" value="ASP_PROT_RETROV"/>
    <property type="match status" value="1"/>
</dbReference>
<dbReference type="AlphaFoldDB" id="A0A1S3J1U8"/>
<dbReference type="GO" id="GO:0006508">
    <property type="term" value="P:proteolysis"/>
    <property type="evidence" value="ECO:0007669"/>
    <property type="project" value="InterPro"/>
</dbReference>
<dbReference type="PANTHER" id="PTHR37984">
    <property type="entry name" value="PROTEIN CBG26694"/>
    <property type="match status" value="1"/>
</dbReference>
<keyword evidence="8" id="KW-1185">Reference proteome</keyword>
<evidence type="ECO:0000313" key="9">
    <source>
        <dbReference type="RefSeq" id="XP_013403799.1"/>
    </source>
</evidence>
<dbReference type="STRING" id="7574.A0A1S3J1U8"/>
<evidence type="ECO:0000259" key="7">
    <source>
        <dbReference type="PROSITE" id="PS50175"/>
    </source>
</evidence>
<dbReference type="RefSeq" id="XP_013403799.1">
    <property type="nucleotide sequence ID" value="XM_013548345.1"/>
</dbReference>
<dbReference type="InterPro" id="IPR021109">
    <property type="entry name" value="Peptidase_aspartic_dom_sf"/>
</dbReference>
<protein>
    <submittedName>
        <fullName evidence="9">Uncharacterized protein LOC106169054</fullName>
    </submittedName>
</protein>
<dbReference type="Pfam" id="PF13650">
    <property type="entry name" value="Asp_protease_2"/>
    <property type="match status" value="1"/>
</dbReference>
<evidence type="ECO:0000256" key="5">
    <source>
        <dbReference type="ARBA" id="ARBA00022801"/>
    </source>
</evidence>
<keyword evidence="2" id="KW-0548">Nucleotidyltransferase</keyword>
<evidence type="ECO:0000256" key="1">
    <source>
        <dbReference type="ARBA" id="ARBA00022679"/>
    </source>
</evidence>
<feature type="domain" description="Peptidase A2" evidence="7">
    <location>
        <begin position="310"/>
        <end position="387"/>
    </location>
</feature>
<dbReference type="KEGG" id="lak:106169054"/>
<name>A0A1S3J1U8_LINAN</name>
<feature type="region of interest" description="Disordered" evidence="6">
    <location>
        <begin position="188"/>
        <end position="218"/>
    </location>
</feature>
<accession>A0A1S3J1U8</accession>